<gene>
    <name evidence="2" type="ORF">SAMN05216352_12042</name>
</gene>
<keyword evidence="1" id="KW-0175">Coiled coil</keyword>
<evidence type="ECO:0008006" key="4">
    <source>
        <dbReference type="Google" id="ProtNLM"/>
    </source>
</evidence>
<keyword evidence="3" id="KW-1185">Reference proteome</keyword>
<evidence type="ECO:0000313" key="2">
    <source>
        <dbReference type="EMBL" id="SDJ05233.1"/>
    </source>
</evidence>
<organism evidence="2 3">
    <name type="scientific">Alteribacillus bidgolensis</name>
    <dbReference type="NCBI Taxonomy" id="930129"/>
    <lineage>
        <taxon>Bacteria</taxon>
        <taxon>Bacillati</taxon>
        <taxon>Bacillota</taxon>
        <taxon>Bacilli</taxon>
        <taxon>Bacillales</taxon>
        <taxon>Bacillaceae</taxon>
        <taxon>Alteribacillus</taxon>
    </lineage>
</organism>
<reference evidence="2 3" key="1">
    <citation type="submission" date="2016-10" db="EMBL/GenBank/DDBJ databases">
        <authorList>
            <person name="de Groot N.N."/>
        </authorList>
    </citation>
    <scope>NUCLEOTIDE SEQUENCE [LARGE SCALE GENOMIC DNA]</scope>
    <source>
        <strain evidence="3">P4B,CCM 7963,CECT 7998,DSM 25260,IBRC-M 10614,KCTC 13821</strain>
    </source>
</reference>
<dbReference type="EMBL" id="FNDU01000020">
    <property type="protein sequence ID" value="SDJ05233.1"/>
    <property type="molecule type" value="Genomic_DNA"/>
</dbReference>
<name>A0A1G8QKU8_9BACI</name>
<dbReference type="Proteomes" id="UP000199017">
    <property type="component" value="Unassembled WGS sequence"/>
</dbReference>
<sequence>MLSKVQEIEEEMKQSKAYLAFLENRLKEIQQNCHHHFEGNSYYEKCIKCHKIEVLYY</sequence>
<accession>A0A1G8QKU8</accession>
<dbReference type="OrthoDB" id="2889298at2"/>
<feature type="coiled-coil region" evidence="1">
    <location>
        <begin position="5"/>
        <end position="32"/>
    </location>
</feature>
<protein>
    <recommendedName>
        <fullName evidence="4">Serine protease</fullName>
    </recommendedName>
</protein>
<dbReference type="AlphaFoldDB" id="A0A1G8QKU8"/>
<evidence type="ECO:0000256" key="1">
    <source>
        <dbReference type="SAM" id="Coils"/>
    </source>
</evidence>
<dbReference type="RefSeq" id="WP_091587873.1">
    <property type="nucleotide sequence ID" value="NZ_FNDU01000020.1"/>
</dbReference>
<proteinExistence type="predicted"/>
<evidence type="ECO:0000313" key="3">
    <source>
        <dbReference type="Proteomes" id="UP000199017"/>
    </source>
</evidence>